<protein>
    <recommendedName>
        <fullName evidence="3">Peptidase A2 domain-containing protein</fullName>
    </recommendedName>
</protein>
<dbReference type="SUPFAM" id="SSF48452">
    <property type="entry name" value="TPR-like"/>
    <property type="match status" value="1"/>
</dbReference>
<evidence type="ECO:0000313" key="1">
    <source>
        <dbReference type="EMBL" id="OIR25087.1"/>
    </source>
</evidence>
<dbReference type="AlphaFoldDB" id="A0A1J5ULG3"/>
<accession>A0A1J5ULG3</accession>
<gene>
    <name evidence="1" type="ORF">BGC33_12615</name>
</gene>
<dbReference type="Gene3D" id="1.25.40.10">
    <property type="entry name" value="Tetratricopeptide repeat domain"/>
    <property type="match status" value="1"/>
</dbReference>
<dbReference type="InterPro" id="IPR034122">
    <property type="entry name" value="Retropepsin-like_bacterial"/>
</dbReference>
<organism evidence="1 2">
    <name type="scientific">Bathymodiolus thermophilus thioautotrophic gill symbiont</name>
    <dbReference type="NCBI Taxonomy" id="2360"/>
    <lineage>
        <taxon>Bacteria</taxon>
        <taxon>Pseudomonadati</taxon>
        <taxon>Pseudomonadota</taxon>
        <taxon>Gammaproteobacteria</taxon>
        <taxon>sulfur-oxidizing symbionts</taxon>
    </lineage>
</organism>
<dbReference type="Proteomes" id="UP000182798">
    <property type="component" value="Unassembled WGS sequence"/>
</dbReference>
<name>A0A1J5ULG3_9GAMM</name>
<dbReference type="EMBL" id="MIQH01000410">
    <property type="protein sequence ID" value="OIR25087.1"/>
    <property type="molecule type" value="Genomic_DNA"/>
</dbReference>
<dbReference type="InterPro" id="IPR001969">
    <property type="entry name" value="Aspartic_peptidase_AS"/>
</dbReference>
<sequence length="337" mass="37808">MIIRFVFTLSLGILIGWFVNGYWYNATTVIVAKIQKPTITPKQSTVALKQPAVVVKKVLAEAPQVSAPMPHPQSINVSDAYAPKVLIERSKVAIDKGDYITALTHLEDLLVQVQDLYPRAFVETLYVNTSKQYIQKLGDNQPQQTIDFLNSAINVLPNYLEFHYLLAQLFLTLEQYSQVQYQLSFLANNIKWKVQFDRLQAQLDYIKTFQQGDIEIPLIALPNAWHINVMIDNTPAQLVLDTGASITTLSAHLVADSYQSLGDIILSTANGTLSAFKVNIDTFSVGAITKQNFPVVVLPKEKLPQDVDGLLGLDWLQDFNFIIDKKNALLRLTPISY</sequence>
<dbReference type="Gene3D" id="2.40.70.10">
    <property type="entry name" value="Acid Proteases"/>
    <property type="match status" value="1"/>
</dbReference>
<dbReference type="RefSeq" id="WP_071563860.1">
    <property type="nucleotide sequence ID" value="NZ_FQNS01000003.1"/>
</dbReference>
<evidence type="ECO:0000313" key="2">
    <source>
        <dbReference type="Proteomes" id="UP000182798"/>
    </source>
</evidence>
<dbReference type="OrthoDB" id="463626at2"/>
<dbReference type="SUPFAM" id="SSF50630">
    <property type="entry name" value="Acid proteases"/>
    <property type="match status" value="1"/>
</dbReference>
<dbReference type="InterPro" id="IPR011990">
    <property type="entry name" value="TPR-like_helical_dom_sf"/>
</dbReference>
<evidence type="ECO:0008006" key="3">
    <source>
        <dbReference type="Google" id="ProtNLM"/>
    </source>
</evidence>
<comment type="caution">
    <text evidence="1">The sequence shown here is derived from an EMBL/GenBank/DDBJ whole genome shotgun (WGS) entry which is preliminary data.</text>
</comment>
<dbReference type="PROSITE" id="PS00141">
    <property type="entry name" value="ASP_PROTEASE"/>
    <property type="match status" value="1"/>
</dbReference>
<dbReference type="Pfam" id="PF13650">
    <property type="entry name" value="Asp_protease_2"/>
    <property type="match status" value="1"/>
</dbReference>
<proteinExistence type="predicted"/>
<dbReference type="GO" id="GO:0004190">
    <property type="term" value="F:aspartic-type endopeptidase activity"/>
    <property type="evidence" value="ECO:0007669"/>
    <property type="project" value="InterPro"/>
</dbReference>
<dbReference type="InterPro" id="IPR021109">
    <property type="entry name" value="Peptidase_aspartic_dom_sf"/>
</dbReference>
<dbReference type="CDD" id="cd05483">
    <property type="entry name" value="retropepsin_like_bacteria"/>
    <property type="match status" value="1"/>
</dbReference>
<dbReference type="GO" id="GO:0006508">
    <property type="term" value="P:proteolysis"/>
    <property type="evidence" value="ECO:0007669"/>
    <property type="project" value="InterPro"/>
</dbReference>
<reference evidence="2" key="1">
    <citation type="submission" date="2016-09" db="EMBL/GenBank/DDBJ databases">
        <title>Genome Sequence of Bathymodiolus thermophilus sulfur-oxidizing gill endosymbiont.</title>
        <authorList>
            <person name="Ponnudurai R."/>
            <person name="Kleiner M."/>
            <person name="Sayavedra L."/>
            <person name="Thuermer A."/>
            <person name="Felbeck H."/>
            <person name="Schlueter R."/>
            <person name="Schweder T."/>
            <person name="Markert S."/>
        </authorList>
    </citation>
    <scope>NUCLEOTIDE SEQUENCE [LARGE SCALE GENOMIC DNA]</scope>
    <source>
        <strain evidence="2">BAT/CrabSpa'14</strain>
    </source>
</reference>